<dbReference type="PANTHER" id="PTHR12832">
    <property type="entry name" value="TESTIS-SPECIFIC PROTEIN PBS13 T-COMPLEX 11"/>
    <property type="match status" value="1"/>
</dbReference>
<dbReference type="Proteomes" id="UP000009009">
    <property type="component" value="Unassembled WGS sequence"/>
</dbReference>
<comment type="caution">
    <text evidence="3">The sequence shown here is derived from an EMBL/GenBank/DDBJ whole genome shotgun (WGS) entry which is preliminary data.</text>
</comment>
<evidence type="ECO:0000313" key="3">
    <source>
        <dbReference type="EMBL" id="EHN03204.1"/>
    </source>
</evidence>
<dbReference type="OrthoDB" id="276323at2759"/>
<dbReference type="GO" id="GO:0010737">
    <property type="term" value="P:protein kinase A signaling"/>
    <property type="evidence" value="ECO:0007669"/>
    <property type="project" value="TreeGrafter"/>
</dbReference>
<dbReference type="AlphaFoldDB" id="H0GSI9"/>
<feature type="compositionally biased region" description="Basic and acidic residues" evidence="2">
    <location>
        <begin position="162"/>
        <end position="183"/>
    </location>
</feature>
<gene>
    <name evidence="3" type="ORF">VIN7_6133</name>
</gene>
<evidence type="ECO:0000256" key="1">
    <source>
        <dbReference type="ARBA" id="ARBA00010954"/>
    </source>
</evidence>
<comment type="similarity">
    <text evidence="1">Belongs to the TCP11 family.</text>
</comment>
<proteinExistence type="inferred from homology"/>
<dbReference type="InterPro" id="IPR008862">
    <property type="entry name" value="Tcp11"/>
</dbReference>
<dbReference type="PANTHER" id="PTHR12832:SF11">
    <property type="entry name" value="LD23868P"/>
    <property type="match status" value="1"/>
</dbReference>
<feature type="region of interest" description="Disordered" evidence="2">
    <location>
        <begin position="1"/>
        <end position="86"/>
    </location>
</feature>
<accession>H0GSI9</accession>
<sequence length="889" mass="99704">MDQPRTHSGPTTASNPAPSSANSSSASTAAKSKQERSSSSLSKPSSVMPSKDSPDGNAISKTQGAALENEMKSGDSSTLDGSSQNIIPNRASMQKYIDQSSDLLSRSSGVITPSMSLNTSTATNNDSSVNSASSGNCKIAIDRDNTIFKTFDTKTGQFLKNDNNEEEMRGKRKVDSIPPKDIHTNISNPSPSPPSSSQQATSASAPQLPQATQQHQQQPSGDASNFLRIFSNNKMRSHSVPTILHSSLRKLSSHNQYYRNQNILLNHQTSSGISKKKFSRNHHQPYLHSNNPLSSNPLSLKRAIFLNQQISNNSNTNNENINDSSTNSMTNPNFDLTLEDRIKYIKATPTPIPFPPINLQGLKEIDLQEILKNPQLRHDIIFDPLLQFRPNLDGERGNKKRQLANIYWNDVQNEIYVYSKKPEIFQYNRSRLVPLFDTLRDVLLTIVPQKESPMINNVLDTELNIQELLKGSLIMSNLSGWLADLFKHHCAPMRDPWVDKMSNKFKEAERDYSLTRLIEGLRLVFQILETMKLDIANHQIRILRPALLSNAVEFEKQYFDTLIASKRVNLNTSLLWFDKKFNENVSMGFVNNSNSITIPDVYNICIRSIINLLSCRKMVREYPTPLSFDHARLILLRADIRQIVCILVCRLLFQQLVANDSSMDTATKEYVIHTYATKRLKNEIISIITDEHGNCRWTKNTMSIAIHLCKVIDDLHKEYDNDNNGGYEKPAASQLPSLDNAKIAFAKSWLSKQTQPLSEVYGVLENRVFKSLENAIFNRSECTIDGRVKQDFVYLYNTNNGNVGGTSTLATTTDTASVKISPSLMSPSKTSTTAPTSNAATSRGLFAATELEEFDNVYRHLYALINLHWSVFGPHYTEMLGEKVNKKGI</sequence>
<organism evidence="3 4">
    <name type="scientific">Saccharomyces cerevisiae x Saccharomyces kudriavzevii (strain VIN7)</name>
    <name type="common">Yeast</name>
    <dbReference type="NCBI Taxonomy" id="1095631"/>
    <lineage>
        <taxon>Eukaryota</taxon>
        <taxon>Fungi</taxon>
        <taxon>Dikarya</taxon>
        <taxon>Ascomycota</taxon>
        <taxon>Saccharomycotina</taxon>
        <taxon>Saccharomycetes</taxon>
        <taxon>Saccharomycetales</taxon>
        <taxon>Saccharomycetaceae</taxon>
        <taxon>Saccharomyces</taxon>
    </lineage>
</organism>
<keyword evidence="4" id="KW-1185">Reference proteome</keyword>
<feature type="compositionally biased region" description="Low complexity" evidence="2">
    <location>
        <begin position="10"/>
        <end position="51"/>
    </location>
</feature>
<protein>
    <submittedName>
        <fullName evidence="3">Sok1p</fullName>
    </submittedName>
</protein>
<feature type="region of interest" description="Disordered" evidence="2">
    <location>
        <begin position="159"/>
        <end position="224"/>
    </location>
</feature>
<dbReference type="HOGENOM" id="CLU_009875_0_0_1"/>
<name>H0GSI9_SACCK</name>
<dbReference type="PhylomeDB" id="H0GSI9"/>
<evidence type="ECO:0000313" key="4">
    <source>
        <dbReference type="Proteomes" id="UP000009009"/>
    </source>
</evidence>
<dbReference type="Pfam" id="PF05794">
    <property type="entry name" value="Tcp11"/>
    <property type="match status" value="1"/>
</dbReference>
<evidence type="ECO:0000256" key="2">
    <source>
        <dbReference type="SAM" id="MobiDB-lite"/>
    </source>
</evidence>
<reference evidence="3 4" key="1">
    <citation type="journal article" date="2012" name="FEMS Yeast Res.">
        <title>The genome sequence of the wine yeast VIN7 reveals an allotriploid hybrid genome with Saccharomyces cerevisiae and Saccharomyces kudriavzevii origins.</title>
        <authorList>
            <person name="Borneman A.R."/>
            <person name="Desany B.A."/>
            <person name="Riches D."/>
            <person name="Affourtit J.P."/>
            <person name="Forgan A.H."/>
            <person name="Pretorius I.S."/>
            <person name="Egholm M."/>
            <person name="Chambers P.J."/>
        </authorList>
    </citation>
    <scope>NUCLEOTIDE SEQUENCE [LARGE SCALE GENOMIC DNA]</scope>
    <source>
        <strain evidence="3 4">VIN7</strain>
    </source>
</reference>
<dbReference type="EMBL" id="AGVY01000161">
    <property type="protein sequence ID" value="EHN03204.1"/>
    <property type="molecule type" value="Genomic_DNA"/>
</dbReference>
<feature type="compositionally biased region" description="Low complexity" evidence="2">
    <location>
        <begin position="195"/>
        <end position="219"/>
    </location>
</feature>
<feature type="compositionally biased region" description="Polar residues" evidence="2">
    <location>
        <begin position="74"/>
        <end position="86"/>
    </location>
</feature>